<keyword evidence="15" id="KW-1185">Reference proteome</keyword>
<proteinExistence type="inferred from homology"/>
<evidence type="ECO:0000256" key="8">
    <source>
        <dbReference type="ARBA" id="ARBA00022692"/>
    </source>
</evidence>
<feature type="transmembrane region" description="Helical" evidence="13">
    <location>
        <begin position="398"/>
        <end position="419"/>
    </location>
</feature>
<name>A0A542ZF09_9MICO</name>
<keyword evidence="10" id="KW-0406">Ion transport</keyword>
<comment type="function">
    <text evidence="1">Multidrug efflux pump.</text>
</comment>
<feature type="transmembrane region" description="Helical" evidence="13">
    <location>
        <begin position="359"/>
        <end position="377"/>
    </location>
</feature>
<feature type="transmembrane region" description="Helical" evidence="13">
    <location>
        <begin position="330"/>
        <end position="353"/>
    </location>
</feature>
<feature type="transmembrane region" description="Helical" evidence="13">
    <location>
        <begin position="32"/>
        <end position="57"/>
    </location>
</feature>
<dbReference type="InterPro" id="IPR050222">
    <property type="entry name" value="MATE_MdtK"/>
</dbReference>
<feature type="transmembrane region" description="Helical" evidence="13">
    <location>
        <begin position="139"/>
        <end position="157"/>
    </location>
</feature>
<evidence type="ECO:0000256" key="7">
    <source>
        <dbReference type="ARBA" id="ARBA00022475"/>
    </source>
</evidence>
<keyword evidence="9 13" id="KW-1133">Transmembrane helix</keyword>
<comment type="caution">
    <text evidence="14">The sequence shown here is derived from an EMBL/GenBank/DDBJ whole genome shotgun (WGS) entry which is preliminary data.</text>
</comment>
<evidence type="ECO:0000256" key="13">
    <source>
        <dbReference type="SAM" id="Phobius"/>
    </source>
</evidence>
<dbReference type="PANTHER" id="PTHR43298:SF2">
    <property type="entry name" value="FMN_FAD EXPORTER YEEO-RELATED"/>
    <property type="match status" value="1"/>
</dbReference>
<evidence type="ECO:0000256" key="3">
    <source>
        <dbReference type="ARBA" id="ARBA00010199"/>
    </source>
</evidence>
<dbReference type="PIRSF" id="PIRSF006603">
    <property type="entry name" value="DinF"/>
    <property type="match status" value="1"/>
</dbReference>
<accession>A0A542ZF09</accession>
<evidence type="ECO:0000256" key="6">
    <source>
        <dbReference type="ARBA" id="ARBA00022449"/>
    </source>
</evidence>
<comment type="similarity">
    <text evidence="3">Belongs to the multi antimicrobial extrusion (MATE) (TC 2.A.66.1) family.</text>
</comment>
<evidence type="ECO:0000256" key="12">
    <source>
        <dbReference type="ARBA" id="ARBA00031636"/>
    </source>
</evidence>
<dbReference type="GO" id="GO:0005886">
    <property type="term" value="C:plasma membrane"/>
    <property type="evidence" value="ECO:0007669"/>
    <property type="project" value="UniProtKB-SubCell"/>
</dbReference>
<keyword evidence="6" id="KW-0050">Antiport</keyword>
<dbReference type="InterPro" id="IPR002528">
    <property type="entry name" value="MATE_fam"/>
</dbReference>
<feature type="transmembrane region" description="Helical" evidence="13">
    <location>
        <begin position="97"/>
        <end position="119"/>
    </location>
</feature>
<gene>
    <name evidence="14" type="ORF">FB474_0230</name>
</gene>
<feature type="transmembrane region" description="Helical" evidence="13">
    <location>
        <begin position="201"/>
        <end position="226"/>
    </location>
</feature>
<evidence type="ECO:0000256" key="9">
    <source>
        <dbReference type="ARBA" id="ARBA00022989"/>
    </source>
</evidence>
<evidence type="ECO:0000256" key="5">
    <source>
        <dbReference type="ARBA" id="ARBA00022448"/>
    </source>
</evidence>
<feature type="transmembrane region" description="Helical" evidence="13">
    <location>
        <begin position="169"/>
        <end position="189"/>
    </location>
</feature>
<keyword evidence="7" id="KW-1003">Cell membrane</keyword>
<dbReference type="AlphaFoldDB" id="A0A542ZF09"/>
<dbReference type="GO" id="GO:0006811">
    <property type="term" value="P:monoatomic ion transport"/>
    <property type="evidence" value="ECO:0007669"/>
    <property type="project" value="UniProtKB-KW"/>
</dbReference>
<sequence length="489" mass="49939">MPVALRRRTPAVAETTPGREIARIAVPVSLEFVLNLVLNFVNQVVVGTLGATAIAAVGFANSLVFILVLTLGALGASVSILVARAHGADRRHDMNTTVSTALVVAAVLAALCSLGPLLLSHDLLRATGASATVAHAGAGYFQLMGLALAPAVLSMLLSGVLRSTGHARAPMLATSGTVVLNAAIGYALVTGAGPLPQLGVAGAGVATLVTNLLKLVILTAQVYAVHRVVRWEPPTFRGGWQPVLRPLLVLALPLGVTELFWTGGTFLYNVVFQKLGDRALAAAQIAATLEGVFIVGSLGLMSATTALVGRSVGQGDADAALAWVRRIKAAGIRTGIGFGLLFACCAFLLQPLYGHAGPQVRAAAAVGILINAAFQVVKVRNMIIGAGVLPSGDDARGVILGDAGGAFLVGLPLAVLLGLHSPLGIAGVFLARVVEEVAKLIIFTWRERRLDWSGLAAGAPAPVPPAAPVADADVVAAQEVSEVAELASR</sequence>
<evidence type="ECO:0000256" key="4">
    <source>
        <dbReference type="ARBA" id="ARBA00020268"/>
    </source>
</evidence>
<reference evidence="14 15" key="1">
    <citation type="submission" date="2019-06" db="EMBL/GenBank/DDBJ databases">
        <title>Sequencing the genomes of 1000 actinobacteria strains.</title>
        <authorList>
            <person name="Klenk H.-P."/>
        </authorList>
    </citation>
    <scope>NUCLEOTIDE SEQUENCE [LARGE SCALE GENOMIC DNA]</scope>
    <source>
        <strain evidence="14 15">DSM 18082</strain>
    </source>
</reference>
<dbReference type="RefSeq" id="WP_141786972.1">
    <property type="nucleotide sequence ID" value="NZ_BAAAKX010000003.1"/>
</dbReference>
<evidence type="ECO:0000256" key="11">
    <source>
        <dbReference type="ARBA" id="ARBA00023136"/>
    </source>
</evidence>
<organism evidence="14 15">
    <name type="scientific">Oryzihumus leptocrescens</name>
    <dbReference type="NCBI Taxonomy" id="297536"/>
    <lineage>
        <taxon>Bacteria</taxon>
        <taxon>Bacillati</taxon>
        <taxon>Actinomycetota</taxon>
        <taxon>Actinomycetes</taxon>
        <taxon>Micrococcales</taxon>
        <taxon>Intrasporangiaceae</taxon>
        <taxon>Oryzihumus</taxon>
    </lineage>
</organism>
<feature type="transmembrane region" description="Helical" evidence="13">
    <location>
        <begin position="247"/>
        <end position="271"/>
    </location>
</feature>
<comment type="subcellular location">
    <subcellularLocation>
        <location evidence="2">Cell membrane</location>
        <topology evidence="2">Multi-pass membrane protein</topology>
    </subcellularLocation>
</comment>
<dbReference type="GO" id="GO:0042910">
    <property type="term" value="F:xenobiotic transmembrane transporter activity"/>
    <property type="evidence" value="ECO:0007669"/>
    <property type="project" value="InterPro"/>
</dbReference>
<dbReference type="GO" id="GO:0015297">
    <property type="term" value="F:antiporter activity"/>
    <property type="evidence" value="ECO:0007669"/>
    <property type="project" value="UniProtKB-KW"/>
</dbReference>
<keyword evidence="8 13" id="KW-0812">Transmembrane</keyword>
<keyword evidence="5" id="KW-0813">Transport</keyword>
<dbReference type="Proteomes" id="UP000319514">
    <property type="component" value="Unassembled WGS sequence"/>
</dbReference>
<dbReference type="EMBL" id="VFOQ01000001">
    <property type="protein sequence ID" value="TQL58891.1"/>
    <property type="molecule type" value="Genomic_DNA"/>
</dbReference>
<protein>
    <recommendedName>
        <fullName evidence="4">Probable multidrug resistance protein NorM</fullName>
    </recommendedName>
    <alternativeName>
        <fullName evidence="12">Multidrug-efflux transporter</fullName>
    </alternativeName>
</protein>
<dbReference type="OrthoDB" id="9780160at2"/>
<dbReference type="Pfam" id="PF01554">
    <property type="entry name" value="MatE"/>
    <property type="match status" value="2"/>
</dbReference>
<evidence type="ECO:0000256" key="1">
    <source>
        <dbReference type="ARBA" id="ARBA00003408"/>
    </source>
</evidence>
<feature type="transmembrane region" description="Helical" evidence="13">
    <location>
        <begin position="63"/>
        <end position="85"/>
    </location>
</feature>
<dbReference type="NCBIfam" id="TIGR00797">
    <property type="entry name" value="matE"/>
    <property type="match status" value="1"/>
</dbReference>
<dbReference type="InterPro" id="IPR048279">
    <property type="entry name" value="MdtK-like"/>
</dbReference>
<evidence type="ECO:0000256" key="10">
    <source>
        <dbReference type="ARBA" id="ARBA00023065"/>
    </source>
</evidence>
<evidence type="ECO:0000313" key="14">
    <source>
        <dbReference type="EMBL" id="TQL58891.1"/>
    </source>
</evidence>
<dbReference type="PANTHER" id="PTHR43298">
    <property type="entry name" value="MULTIDRUG RESISTANCE PROTEIN NORM-RELATED"/>
    <property type="match status" value="1"/>
</dbReference>
<evidence type="ECO:0000256" key="2">
    <source>
        <dbReference type="ARBA" id="ARBA00004651"/>
    </source>
</evidence>
<evidence type="ECO:0000313" key="15">
    <source>
        <dbReference type="Proteomes" id="UP000319514"/>
    </source>
</evidence>
<keyword evidence="11 13" id="KW-0472">Membrane</keyword>